<dbReference type="EnsemblFungi" id="EJT81477">
    <property type="protein sequence ID" value="EJT81477"/>
    <property type="gene ID" value="GGTG_01455"/>
</dbReference>
<reference evidence="1" key="3">
    <citation type="submission" date="2010-09" db="EMBL/GenBank/DDBJ databases">
        <title>Annotation of Gaeumannomyces graminis var. tritici R3-111a-1.</title>
        <authorList>
            <consortium name="The Broad Institute Genome Sequencing Platform"/>
            <person name="Ma L.-J."/>
            <person name="Dead R."/>
            <person name="Young S.K."/>
            <person name="Zeng Q."/>
            <person name="Gargeya S."/>
            <person name="Fitzgerald M."/>
            <person name="Haas B."/>
            <person name="Abouelleil A."/>
            <person name="Alvarado L."/>
            <person name="Arachchi H.M."/>
            <person name="Berlin A."/>
            <person name="Brown A."/>
            <person name="Chapman S.B."/>
            <person name="Chen Z."/>
            <person name="Dunbar C."/>
            <person name="Freedman E."/>
            <person name="Gearin G."/>
            <person name="Gellesch M."/>
            <person name="Goldberg J."/>
            <person name="Griggs A."/>
            <person name="Gujja S."/>
            <person name="Heiman D."/>
            <person name="Howarth C."/>
            <person name="Larson L."/>
            <person name="Lui A."/>
            <person name="MacDonald P.J.P."/>
            <person name="Mehta T."/>
            <person name="Montmayeur A."/>
            <person name="Murphy C."/>
            <person name="Neiman D."/>
            <person name="Pearson M."/>
            <person name="Priest M."/>
            <person name="Roberts A."/>
            <person name="Saif S."/>
            <person name="Shea T."/>
            <person name="Shenoy N."/>
            <person name="Sisk P."/>
            <person name="Stolte C."/>
            <person name="Sykes S."/>
            <person name="Yandava C."/>
            <person name="Wortman J."/>
            <person name="Nusbaum C."/>
            <person name="Birren B."/>
        </authorList>
    </citation>
    <scope>NUCLEOTIDE SEQUENCE</scope>
    <source>
        <strain evidence="1">R3-111a-1</strain>
    </source>
</reference>
<reference evidence="2" key="4">
    <citation type="journal article" date="2015" name="G3 (Bethesda)">
        <title>Genome sequences of three phytopathogenic species of the Magnaporthaceae family of fungi.</title>
        <authorList>
            <person name="Okagaki L.H."/>
            <person name="Nunes C.C."/>
            <person name="Sailsbery J."/>
            <person name="Clay B."/>
            <person name="Brown D."/>
            <person name="John T."/>
            <person name="Oh Y."/>
            <person name="Young N."/>
            <person name="Fitzgerald M."/>
            <person name="Haas B.J."/>
            <person name="Zeng Q."/>
            <person name="Young S."/>
            <person name="Adiconis X."/>
            <person name="Fan L."/>
            <person name="Levin J.Z."/>
            <person name="Mitchell T.K."/>
            <person name="Okubara P.A."/>
            <person name="Farman M.L."/>
            <person name="Kohn L.M."/>
            <person name="Birren B."/>
            <person name="Ma L.-J."/>
            <person name="Dean R.A."/>
        </authorList>
    </citation>
    <scope>NUCLEOTIDE SEQUENCE</scope>
    <source>
        <strain evidence="2">R3-111a-1</strain>
    </source>
</reference>
<evidence type="ECO:0000313" key="2">
    <source>
        <dbReference type="EnsemblFungi" id="EJT81477"/>
    </source>
</evidence>
<accession>J3NJM5</accession>
<dbReference type="RefSeq" id="XP_009217486.1">
    <property type="nucleotide sequence ID" value="XM_009219222.1"/>
</dbReference>
<protein>
    <submittedName>
        <fullName evidence="1 2">Uncharacterized protein</fullName>
    </submittedName>
</protein>
<proteinExistence type="predicted"/>
<sequence>MEVPARATATEFAVAQTAFETAQSPSLLLRLPAVCALCLHLTTTPPILKASAATSEQSPGPNLTLLYSQPTRVTLIVAPPDTFFFCWDHYGSSRTRRRIASGQSRANAPLCLVRARVLNSSGELWPGLSRACQLGIEGVLAAARLWFVAKG</sequence>
<reference evidence="3" key="1">
    <citation type="submission" date="2010-07" db="EMBL/GenBank/DDBJ databases">
        <title>The genome sequence of Gaeumannomyces graminis var. tritici strain R3-111a-1.</title>
        <authorList>
            <consortium name="The Broad Institute Genome Sequencing Platform"/>
            <person name="Ma L.-J."/>
            <person name="Dead R."/>
            <person name="Young S."/>
            <person name="Zeng Q."/>
            <person name="Koehrsen M."/>
            <person name="Alvarado L."/>
            <person name="Berlin A."/>
            <person name="Chapman S.B."/>
            <person name="Chen Z."/>
            <person name="Freedman E."/>
            <person name="Gellesch M."/>
            <person name="Goldberg J."/>
            <person name="Griggs A."/>
            <person name="Gujja S."/>
            <person name="Heilman E.R."/>
            <person name="Heiman D."/>
            <person name="Hepburn T."/>
            <person name="Howarth C."/>
            <person name="Jen D."/>
            <person name="Larson L."/>
            <person name="Mehta T."/>
            <person name="Neiman D."/>
            <person name="Pearson M."/>
            <person name="Roberts A."/>
            <person name="Saif S."/>
            <person name="Shea T."/>
            <person name="Shenoy N."/>
            <person name="Sisk P."/>
            <person name="Stolte C."/>
            <person name="Sykes S."/>
            <person name="Walk T."/>
            <person name="White J."/>
            <person name="Yandava C."/>
            <person name="Haas B."/>
            <person name="Nusbaum C."/>
            <person name="Birren B."/>
        </authorList>
    </citation>
    <scope>NUCLEOTIDE SEQUENCE [LARGE SCALE GENOMIC DNA]</scope>
    <source>
        <strain evidence="3">R3-111a-1</strain>
    </source>
</reference>
<evidence type="ECO:0000313" key="3">
    <source>
        <dbReference type="Proteomes" id="UP000006039"/>
    </source>
</evidence>
<gene>
    <name evidence="2" type="primary">20341913</name>
    <name evidence="1" type="ORF">GGTG_01455</name>
</gene>
<dbReference type="HOGENOM" id="CLU_1731573_0_0_1"/>
<evidence type="ECO:0000313" key="1">
    <source>
        <dbReference type="EMBL" id="EJT81477.1"/>
    </source>
</evidence>
<reference evidence="1" key="2">
    <citation type="submission" date="2010-07" db="EMBL/GenBank/DDBJ databases">
        <authorList>
            <consortium name="The Broad Institute Genome Sequencing Platform"/>
            <consortium name="Broad Institute Genome Sequencing Center for Infectious Disease"/>
            <person name="Ma L.-J."/>
            <person name="Dead R."/>
            <person name="Young S."/>
            <person name="Zeng Q."/>
            <person name="Koehrsen M."/>
            <person name="Alvarado L."/>
            <person name="Berlin A."/>
            <person name="Chapman S.B."/>
            <person name="Chen Z."/>
            <person name="Freedman E."/>
            <person name="Gellesch M."/>
            <person name="Goldberg J."/>
            <person name="Griggs A."/>
            <person name="Gujja S."/>
            <person name="Heilman E.R."/>
            <person name="Heiman D."/>
            <person name="Hepburn T."/>
            <person name="Howarth C."/>
            <person name="Jen D."/>
            <person name="Larson L."/>
            <person name="Mehta T."/>
            <person name="Neiman D."/>
            <person name="Pearson M."/>
            <person name="Roberts A."/>
            <person name="Saif S."/>
            <person name="Shea T."/>
            <person name="Shenoy N."/>
            <person name="Sisk P."/>
            <person name="Stolte C."/>
            <person name="Sykes S."/>
            <person name="Walk T."/>
            <person name="White J."/>
            <person name="Yandava C."/>
            <person name="Haas B."/>
            <person name="Nusbaum C."/>
            <person name="Birren B."/>
        </authorList>
    </citation>
    <scope>NUCLEOTIDE SEQUENCE</scope>
    <source>
        <strain evidence="1">R3-111a-1</strain>
    </source>
</reference>
<organism evidence="1">
    <name type="scientific">Gaeumannomyces tritici (strain R3-111a-1)</name>
    <name type="common">Wheat and barley take-all root rot fungus</name>
    <name type="synonym">Gaeumannomyces graminis var. tritici</name>
    <dbReference type="NCBI Taxonomy" id="644352"/>
    <lineage>
        <taxon>Eukaryota</taxon>
        <taxon>Fungi</taxon>
        <taxon>Dikarya</taxon>
        <taxon>Ascomycota</taxon>
        <taxon>Pezizomycotina</taxon>
        <taxon>Sordariomycetes</taxon>
        <taxon>Sordariomycetidae</taxon>
        <taxon>Magnaporthales</taxon>
        <taxon>Magnaporthaceae</taxon>
        <taxon>Gaeumannomyces</taxon>
    </lineage>
</organism>
<keyword evidence="3" id="KW-1185">Reference proteome</keyword>
<dbReference type="Proteomes" id="UP000006039">
    <property type="component" value="Unassembled WGS sequence"/>
</dbReference>
<dbReference type="AlphaFoldDB" id="J3NJM5"/>
<name>J3NJM5_GAET3</name>
<dbReference type="VEuPathDB" id="FungiDB:GGTG_01455"/>
<reference evidence="2" key="5">
    <citation type="submission" date="2018-04" db="UniProtKB">
        <authorList>
            <consortium name="EnsemblFungi"/>
        </authorList>
    </citation>
    <scope>IDENTIFICATION</scope>
    <source>
        <strain evidence="2">R3-111a-1</strain>
    </source>
</reference>
<dbReference type="GeneID" id="20341913"/>
<dbReference type="EMBL" id="GL385395">
    <property type="protein sequence ID" value="EJT81477.1"/>
    <property type="molecule type" value="Genomic_DNA"/>
</dbReference>